<feature type="transmembrane region" description="Helical" evidence="1">
    <location>
        <begin position="6"/>
        <end position="25"/>
    </location>
</feature>
<dbReference type="AlphaFoldDB" id="A0A5M8QRW4"/>
<dbReference type="EMBL" id="VOIR01000001">
    <property type="protein sequence ID" value="KAA6437961.1"/>
    <property type="molecule type" value="Genomic_DNA"/>
</dbReference>
<evidence type="ECO:0000313" key="2">
    <source>
        <dbReference type="EMBL" id="KAA6437961.1"/>
    </source>
</evidence>
<organism evidence="2 3">
    <name type="scientific">Agrococcus sediminis</name>
    <dbReference type="NCBI Taxonomy" id="2599924"/>
    <lineage>
        <taxon>Bacteria</taxon>
        <taxon>Bacillati</taxon>
        <taxon>Actinomycetota</taxon>
        <taxon>Actinomycetes</taxon>
        <taxon>Micrococcales</taxon>
        <taxon>Microbacteriaceae</taxon>
        <taxon>Agrococcus</taxon>
    </lineage>
</organism>
<keyword evidence="1" id="KW-0812">Transmembrane</keyword>
<evidence type="ECO:0000313" key="3">
    <source>
        <dbReference type="Proteomes" id="UP000323221"/>
    </source>
</evidence>
<feature type="transmembrane region" description="Helical" evidence="1">
    <location>
        <begin position="94"/>
        <end position="115"/>
    </location>
</feature>
<comment type="caution">
    <text evidence="2">The sequence shown here is derived from an EMBL/GenBank/DDBJ whole genome shotgun (WGS) entry which is preliminary data.</text>
</comment>
<dbReference type="Proteomes" id="UP000323221">
    <property type="component" value="Unassembled WGS sequence"/>
</dbReference>
<sequence length="131" mass="13876">MELTPAAATAFSQLLAVLLLATALTRSRRRTLSPSPARPPRRGGEWFKVFVQPRTWSQLKAVWILLSHLAAVVAVVALAFVVAAGTEASDETRALQAVTTVVGMVSLLGIMVALLDDVTDFAKASFAGADD</sequence>
<accession>A0A5M8QRW4</accession>
<name>A0A5M8QRW4_9MICO</name>
<proteinExistence type="predicted"/>
<gene>
    <name evidence="2" type="ORF">FQ330_00245</name>
</gene>
<keyword evidence="3" id="KW-1185">Reference proteome</keyword>
<feature type="transmembrane region" description="Helical" evidence="1">
    <location>
        <begin position="62"/>
        <end position="82"/>
    </location>
</feature>
<reference evidence="2 3" key="1">
    <citation type="submission" date="2019-08" db="EMBL/GenBank/DDBJ databases">
        <title>Agrococcus lahaulensis sp. nov., isolated from a cold desert of the Indian Himalayas.</title>
        <authorList>
            <person name="Qu J.H."/>
        </authorList>
    </citation>
    <scope>NUCLEOTIDE SEQUENCE [LARGE SCALE GENOMIC DNA]</scope>
    <source>
        <strain evidence="2 3">NS18</strain>
    </source>
</reference>
<protein>
    <submittedName>
        <fullName evidence="2">Uncharacterized protein</fullName>
    </submittedName>
</protein>
<dbReference type="RefSeq" id="WP_146354253.1">
    <property type="nucleotide sequence ID" value="NZ_VOIR01000001.1"/>
</dbReference>
<keyword evidence="1" id="KW-1133">Transmembrane helix</keyword>
<evidence type="ECO:0000256" key="1">
    <source>
        <dbReference type="SAM" id="Phobius"/>
    </source>
</evidence>
<keyword evidence="1" id="KW-0472">Membrane</keyword>